<dbReference type="PANTHER" id="PTHR22835:SF219">
    <property type="entry name" value="GDSL-LIKE LIPASE_ACYLHYDROLASE"/>
    <property type="match status" value="1"/>
</dbReference>
<dbReference type="Proteomes" id="UP001346149">
    <property type="component" value="Unassembled WGS sequence"/>
</dbReference>
<comment type="caution">
    <text evidence="6">The sequence shown here is derived from an EMBL/GenBank/DDBJ whole genome shotgun (WGS) entry which is preliminary data.</text>
</comment>
<reference evidence="6 7" key="1">
    <citation type="journal article" date="2023" name="Hortic Res">
        <title>Pangenome of water caltrop reveals structural variations and asymmetric subgenome divergence after allopolyploidization.</title>
        <authorList>
            <person name="Zhang X."/>
            <person name="Chen Y."/>
            <person name="Wang L."/>
            <person name="Yuan Y."/>
            <person name="Fang M."/>
            <person name="Shi L."/>
            <person name="Lu R."/>
            <person name="Comes H.P."/>
            <person name="Ma Y."/>
            <person name="Chen Y."/>
            <person name="Huang G."/>
            <person name="Zhou Y."/>
            <person name="Zheng Z."/>
            <person name="Qiu Y."/>
        </authorList>
    </citation>
    <scope>NUCLEOTIDE SEQUENCE [LARGE SCALE GENOMIC DNA]</scope>
    <source>
        <strain evidence="6">F231</strain>
    </source>
</reference>
<dbReference type="GO" id="GO:0016788">
    <property type="term" value="F:hydrolase activity, acting on ester bonds"/>
    <property type="evidence" value="ECO:0007669"/>
    <property type="project" value="InterPro"/>
</dbReference>
<accession>A0AAN7L0I9</accession>
<dbReference type="Gene3D" id="3.40.50.1110">
    <property type="entry name" value="SGNH hydrolase"/>
    <property type="match status" value="1"/>
</dbReference>
<name>A0AAN7L0I9_TRANT</name>
<dbReference type="EMBL" id="JAXQNO010000020">
    <property type="protein sequence ID" value="KAK4772357.1"/>
    <property type="molecule type" value="Genomic_DNA"/>
</dbReference>
<gene>
    <name evidence="6" type="ORF">SAY86_014132</name>
</gene>
<comment type="similarity">
    <text evidence="1">Belongs to the 'GDSL' lipolytic enzyme family.</text>
</comment>
<organism evidence="6 7">
    <name type="scientific">Trapa natans</name>
    <name type="common">Water chestnut</name>
    <dbReference type="NCBI Taxonomy" id="22666"/>
    <lineage>
        <taxon>Eukaryota</taxon>
        <taxon>Viridiplantae</taxon>
        <taxon>Streptophyta</taxon>
        <taxon>Embryophyta</taxon>
        <taxon>Tracheophyta</taxon>
        <taxon>Spermatophyta</taxon>
        <taxon>Magnoliopsida</taxon>
        <taxon>eudicotyledons</taxon>
        <taxon>Gunneridae</taxon>
        <taxon>Pentapetalae</taxon>
        <taxon>rosids</taxon>
        <taxon>malvids</taxon>
        <taxon>Myrtales</taxon>
        <taxon>Lythraceae</taxon>
        <taxon>Trapa</taxon>
    </lineage>
</organism>
<evidence type="ECO:0000256" key="5">
    <source>
        <dbReference type="SAM" id="SignalP"/>
    </source>
</evidence>
<keyword evidence="7" id="KW-1185">Reference proteome</keyword>
<proteinExistence type="inferred from homology"/>
<sequence length="383" mass="42384">MGSCGVLACGFTVFVALWVVRGAVEASPPCDFPAFYNFGDSNSDTGGISAAFDAIRAPYGESFFHKPVGRDSDGRLIVDFIAEQLKLPYLSAYLDSLGTSYRHGANFATGGSTIGKPNETIYQYGISPFYLEMQMAQFNQFKQRTADLYAQAKNPWERSKLPVQEEFSRALYTFDIGQNDLSMGFRKMTPDQLKPSLPDIVNQLASAVQNIYKKGGRSFWIHNTGPVGCLPVNFFYNHNPLPGDLDEGGCLKSQNEAAMEFNRILKERIVKLRSKLPQAAITYVDVYAAKFELISNAKREGFTDSMTVCCGYHVDYTHVWCGFKGLGVNKTEVFGSSCKNPGTSISWDGVHYTEGANRWVASRILNGSLSDPPIPITQACHRH</sequence>
<dbReference type="AlphaFoldDB" id="A0AAN7L0I9"/>
<keyword evidence="2 5" id="KW-0732">Signal</keyword>
<protein>
    <recommendedName>
        <fullName evidence="8">GDSL esterase/lipase</fullName>
    </recommendedName>
</protein>
<keyword evidence="4" id="KW-0325">Glycoprotein</keyword>
<evidence type="ECO:0008006" key="8">
    <source>
        <dbReference type="Google" id="ProtNLM"/>
    </source>
</evidence>
<evidence type="ECO:0000256" key="4">
    <source>
        <dbReference type="ARBA" id="ARBA00023180"/>
    </source>
</evidence>
<feature type="signal peptide" evidence="5">
    <location>
        <begin position="1"/>
        <end position="26"/>
    </location>
</feature>
<evidence type="ECO:0000313" key="7">
    <source>
        <dbReference type="Proteomes" id="UP001346149"/>
    </source>
</evidence>
<keyword evidence="3" id="KW-0378">Hydrolase</keyword>
<evidence type="ECO:0000313" key="6">
    <source>
        <dbReference type="EMBL" id="KAK4772357.1"/>
    </source>
</evidence>
<dbReference type="InterPro" id="IPR036514">
    <property type="entry name" value="SGNH_hydro_sf"/>
</dbReference>
<dbReference type="InterPro" id="IPR035669">
    <property type="entry name" value="SGNH_plant_lipase-like"/>
</dbReference>
<dbReference type="CDD" id="cd01837">
    <property type="entry name" value="SGNH_plant_lipase_like"/>
    <property type="match status" value="1"/>
</dbReference>
<evidence type="ECO:0000256" key="3">
    <source>
        <dbReference type="ARBA" id="ARBA00022801"/>
    </source>
</evidence>
<evidence type="ECO:0000256" key="1">
    <source>
        <dbReference type="ARBA" id="ARBA00008668"/>
    </source>
</evidence>
<dbReference type="SUPFAM" id="SSF52266">
    <property type="entry name" value="SGNH hydrolase"/>
    <property type="match status" value="1"/>
</dbReference>
<feature type="chain" id="PRO_5042933093" description="GDSL esterase/lipase" evidence="5">
    <location>
        <begin position="27"/>
        <end position="383"/>
    </location>
</feature>
<dbReference type="InterPro" id="IPR001087">
    <property type="entry name" value="GDSL"/>
</dbReference>
<dbReference type="PANTHER" id="PTHR22835">
    <property type="entry name" value="ZINC FINGER FYVE DOMAIN CONTAINING PROTEIN"/>
    <property type="match status" value="1"/>
</dbReference>
<evidence type="ECO:0000256" key="2">
    <source>
        <dbReference type="ARBA" id="ARBA00022729"/>
    </source>
</evidence>
<dbReference type="Pfam" id="PF00657">
    <property type="entry name" value="Lipase_GDSL"/>
    <property type="match status" value="1"/>
</dbReference>